<reference evidence="3 4" key="1">
    <citation type="submission" date="2022-05" db="EMBL/GenBank/DDBJ databases">
        <authorList>
            <consortium name="Genoscope - CEA"/>
            <person name="William W."/>
        </authorList>
    </citation>
    <scope>NUCLEOTIDE SEQUENCE [LARGE SCALE GENOMIC DNA]</scope>
</reference>
<dbReference type="Proteomes" id="UP001159405">
    <property type="component" value="Unassembled WGS sequence"/>
</dbReference>
<sequence>MQLSMVCLLVRVTMSALVYASALQQCMQSSKYGSHYGIAPLGYSYKSFVADLLVTCYRACQQEPSCQSLNYNLANRICEFNSFAKRPDDLEDKLDNFVYAVNFNRKVEDKWIKLRNQTPQVCFGAKHNQFGRFWIPFTGFLVRVKLVHLSGLIRCSRWTRWFNWGCKRGKILTVITNSSDSILLPRREKGSILNGFEIPGYFPTSPQLVFPDIQPRLPVVLGQEMRIWNTEDLLVPKWTGDNFGSVCVDVYVTINLW</sequence>
<evidence type="ECO:0000313" key="4">
    <source>
        <dbReference type="Proteomes" id="UP001159405"/>
    </source>
</evidence>
<feature type="signal peptide" evidence="1">
    <location>
        <begin position="1"/>
        <end position="15"/>
    </location>
</feature>
<keyword evidence="1" id="KW-0732">Signal</keyword>
<feature type="chain" id="PRO_5045157204" description="Apple domain-containing protein" evidence="1">
    <location>
        <begin position="16"/>
        <end position="257"/>
    </location>
</feature>
<evidence type="ECO:0000313" key="3">
    <source>
        <dbReference type="EMBL" id="CAH3178875.1"/>
    </source>
</evidence>
<feature type="domain" description="Apple" evidence="2">
    <location>
        <begin position="53"/>
        <end position="99"/>
    </location>
</feature>
<dbReference type="Pfam" id="PF00024">
    <property type="entry name" value="PAN_1"/>
    <property type="match status" value="1"/>
</dbReference>
<organism evidence="3 4">
    <name type="scientific">Porites lobata</name>
    <dbReference type="NCBI Taxonomy" id="104759"/>
    <lineage>
        <taxon>Eukaryota</taxon>
        <taxon>Metazoa</taxon>
        <taxon>Cnidaria</taxon>
        <taxon>Anthozoa</taxon>
        <taxon>Hexacorallia</taxon>
        <taxon>Scleractinia</taxon>
        <taxon>Fungiina</taxon>
        <taxon>Poritidae</taxon>
        <taxon>Porites</taxon>
    </lineage>
</organism>
<keyword evidence="4" id="KW-1185">Reference proteome</keyword>
<evidence type="ECO:0000256" key="1">
    <source>
        <dbReference type="SAM" id="SignalP"/>
    </source>
</evidence>
<comment type="caution">
    <text evidence="3">The sequence shown here is derived from an EMBL/GenBank/DDBJ whole genome shotgun (WGS) entry which is preliminary data.</text>
</comment>
<evidence type="ECO:0000259" key="2">
    <source>
        <dbReference type="Pfam" id="PF00024"/>
    </source>
</evidence>
<dbReference type="EMBL" id="CALNXK010000246">
    <property type="protein sequence ID" value="CAH3178875.1"/>
    <property type="molecule type" value="Genomic_DNA"/>
</dbReference>
<gene>
    <name evidence="3" type="ORF">PLOB_00021143</name>
</gene>
<proteinExistence type="predicted"/>
<dbReference type="InterPro" id="IPR003609">
    <property type="entry name" value="Pan_app"/>
</dbReference>
<name>A0ABN8RM56_9CNID</name>
<protein>
    <recommendedName>
        <fullName evidence="2">Apple domain-containing protein</fullName>
    </recommendedName>
</protein>
<accession>A0ABN8RM56</accession>